<gene>
    <name evidence="2" type="ordered locus">RBRH_01677</name>
</gene>
<dbReference type="EMBL" id="FR687359">
    <property type="protein sequence ID" value="CBW73932.1"/>
    <property type="molecule type" value="Genomic_DNA"/>
</dbReference>
<feature type="compositionally biased region" description="Basic residues" evidence="1">
    <location>
        <begin position="231"/>
        <end position="250"/>
    </location>
</feature>
<feature type="compositionally biased region" description="Basic residues" evidence="1">
    <location>
        <begin position="45"/>
        <end position="54"/>
    </location>
</feature>
<evidence type="ECO:0000313" key="3">
    <source>
        <dbReference type="Proteomes" id="UP000007437"/>
    </source>
</evidence>
<feature type="compositionally biased region" description="Basic and acidic residues" evidence="1">
    <location>
        <begin position="26"/>
        <end position="44"/>
    </location>
</feature>
<dbReference type="GO" id="GO:0008168">
    <property type="term" value="F:methyltransferase activity"/>
    <property type="evidence" value="ECO:0007669"/>
    <property type="project" value="UniProtKB-KW"/>
</dbReference>
<keyword evidence="2" id="KW-0489">Methyltransferase</keyword>
<sequence length="307" mass="34909">MVRRQPHVAGRRDRDQVAAAQSGIHDAAHQGRDLRPTARADRGTAQHRHRRTRRAGAGVRDRHGLHAVPGHLRRAVVQARMATGQRRRAIARESGRRHPAADRLDTRHAAGRSNVRQRHVHRRGRADRTRHRAGRGPAFRLRKSHALRCRRVAAPEGASAGRQARGWRARRAGRCTVDLRQRRVRRHARQGRRKPAARRRTNGPAQATRCARHRGTMRHTGRAGGQSALRRANRHARPRRPHGRWRRHGIPARPSGRCGQRVLPLVRRRAQAAVPRLARVRAQRRSYAARPDAAARIDEDAVVQRRA</sequence>
<keyword evidence="2" id="KW-0808">Transferase</keyword>
<dbReference type="GO" id="GO:0032259">
    <property type="term" value="P:methylation"/>
    <property type="evidence" value="ECO:0007669"/>
    <property type="project" value="UniProtKB-KW"/>
</dbReference>
<feature type="compositionally biased region" description="Basic residues" evidence="1">
    <location>
        <begin position="184"/>
        <end position="201"/>
    </location>
</feature>
<feature type="region of interest" description="Disordered" evidence="1">
    <location>
        <begin position="1"/>
        <end position="58"/>
    </location>
</feature>
<accession>E5AM55</accession>
<dbReference type="Proteomes" id="UP000007437">
    <property type="component" value="Chromosome"/>
</dbReference>
<evidence type="ECO:0000313" key="2">
    <source>
        <dbReference type="EMBL" id="CBW73932.1"/>
    </source>
</evidence>
<dbReference type="AlphaFoldDB" id="E5AM55"/>
<dbReference type="HOGENOM" id="CLU_905117_0_0_4"/>
<evidence type="ECO:0000256" key="1">
    <source>
        <dbReference type="SAM" id="MobiDB-lite"/>
    </source>
</evidence>
<feature type="region of interest" description="Disordered" evidence="1">
    <location>
        <begin position="184"/>
        <end position="258"/>
    </location>
</feature>
<dbReference type="KEGG" id="brh:RBRH_01677"/>
<name>E5AM55_MYCRK</name>
<organism evidence="2 3">
    <name type="scientific">Mycetohabitans rhizoxinica (strain DSM 19002 / CIP 109453 / HKI 454)</name>
    <name type="common">Paraburkholderia rhizoxinica</name>
    <dbReference type="NCBI Taxonomy" id="882378"/>
    <lineage>
        <taxon>Bacteria</taxon>
        <taxon>Pseudomonadati</taxon>
        <taxon>Pseudomonadota</taxon>
        <taxon>Betaproteobacteria</taxon>
        <taxon>Burkholderiales</taxon>
        <taxon>Burkholderiaceae</taxon>
        <taxon>Mycetohabitans</taxon>
    </lineage>
</organism>
<proteinExistence type="predicted"/>
<protein>
    <submittedName>
        <fullName evidence="2">Methyltransferase</fullName>
        <ecNumber evidence="2">2.1.1.-</ecNumber>
    </submittedName>
</protein>
<feature type="compositionally biased region" description="Basic and acidic residues" evidence="1">
    <location>
        <begin position="90"/>
        <end position="108"/>
    </location>
</feature>
<dbReference type="STRING" id="882378.RBRH_01677"/>
<dbReference type="EC" id="2.1.1.-" evidence="2"/>
<feature type="region of interest" description="Disordered" evidence="1">
    <location>
        <begin position="85"/>
        <end position="135"/>
    </location>
</feature>
<reference evidence="2 3" key="1">
    <citation type="journal article" date="2011" name="J. Bacteriol.">
        <title>Complete genome sequence of Burkholderia rhizoxinica, an endosymbiont of Rhizopus microsporus.</title>
        <authorList>
            <person name="Lackner G."/>
            <person name="Moebius N."/>
            <person name="Partida-Martinez L."/>
            <person name="Hertweck C."/>
        </authorList>
    </citation>
    <scope>NUCLEOTIDE SEQUENCE [LARGE SCALE GENOMIC DNA]</scope>
    <source>
        <strain evidence="3">DSM 19002 / CIP 109453 / HKI 454</strain>
    </source>
</reference>
<feature type="compositionally biased region" description="Basic residues" evidence="1">
    <location>
        <begin position="115"/>
        <end position="135"/>
    </location>
</feature>
<feature type="compositionally biased region" description="Basic residues" evidence="1">
    <location>
        <begin position="210"/>
        <end position="221"/>
    </location>
</feature>